<accession>A0A9P6CQK1</accession>
<organism evidence="1 2">
    <name type="scientific">Pholiota conissans</name>
    <dbReference type="NCBI Taxonomy" id="109636"/>
    <lineage>
        <taxon>Eukaryota</taxon>
        <taxon>Fungi</taxon>
        <taxon>Dikarya</taxon>
        <taxon>Basidiomycota</taxon>
        <taxon>Agaricomycotina</taxon>
        <taxon>Agaricomycetes</taxon>
        <taxon>Agaricomycetidae</taxon>
        <taxon>Agaricales</taxon>
        <taxon>Agaricineae</taxon>
        <taxon>Strophariaceae</taxon>
        <taxon>Pholiota</taxon>
    </lineage>
</organism>
<dbReference type="EMBL" id="MU155313">
    <property type="protein sequence ID" value="KAF9475926.1"/>
    <property type="molecule type" value="Genomic_DNA"/>
</dbReference>
<keyword evidence="2" id="KW-1185">Reference proteome</keyword>
<name>A0A9P6CQK1_9AGAR</name>
<feature type="non-terminal residue" evidence="1">
    <location>
        <position position="78"/>
    </location>
</feature>
<dbReference type="AlphaFoldDB" id="A0A9P6CQK1"/>
<dbReference type="Proteomes" id="UP000807469">
    <property type="component" value="Unassembled WGS sequence"/>
</dbReference>
<evidence type="ECO:0000313" key="1">
    <source>
        <dbReference type="EMBL" id="KAF9475926.1"/>
    </source>
</evidence>
<sequence>MPTLFLFSHFATAADDPPVYPPSSQTSVLVLVSSRGSPRSDPSASGIFVAFQGHSANFYHVAFDDSFALASSPSNQRA</sequence>
<protein>
    <submittedName>
        <fullName evidence="1">Uncharacterized protein</fullName>
    </submittedName>
</protein>
<gene>
    <name evidence="1" type="ORF">BDN70DRAFT_883079</name>
</gene>
<evidence type="ECO:0000313" key="2">
    <source>
        <dbReference type="Proteomes" id="UP000807469"/>
    </source>
</evidence>
<proteinExistence type="predicted"/>
<comment type="caution">
    <text evidence="1">The sequence shown here is derived from an EMBL/GenBank/DDBJ whole genome shotgun (WGS) entry which is preliminary data.</text>
</comment>
<reference evidence="1" key="1">
    <citation type="submission" date="2020-11" db="EMBL/GenBank/DDBJ databases">
        <authorList>
            <consortium name="DOE Joint Genome Institute"/>
            <person name="Ahrendt S."/>
            <person name="Riley R."/>
            <person name="Andreopoulos W."/>
            <person name="Labutti K."/>
            <person name="Pangilinan J."/>
            <person name="Ruiz-Duenas F.J."/>
            <person name="Barrasa J.M."/>
            <person name="Sanchez-Garcia M."/>
            <person name="Camarero S."/>
            <person name="Miyauchi S."/>
            <person name="Serrano A."/>
            <person name="Linde D."/>
            <person name="Babiker R."/>
            <person name="Drula E."/>
            <person name="Ayuso-Fernandez I."/>
            <person name="Pacheco R."/>
            <person name="Padilla G."/>
            <person name="Ferreira P."/>
            <person name="Barriuso J."/>
            <person name="Kellner H."/>
            <person name="Castanera R."/>
            <person name="Alfaro M."/>
            <person name="Ramirez L."/>
            <person name="Pisabarro A.G."/>
            <person name="Kuo A."/>
            <person name="Tritt A."/>
            <person name="Lipzen A."/>
            <person name="He G."/>
            <person name="Yan M."/>
            <person name="Ng V."/>
            <person name="Cullen D."/>
            <person name="Martin F."/>
            <person name="Rosso M.-N."/>
            <person name="Henrissat B."/>
            <person name="Hibbett D."/>
            <person name="Martinez A.T."/>
            <person name="Grigoriev I.V."/>
        </authorList>
    </citation>
    <scope>NUCLEOTIDE SEQUENCE</scope>
    <source>
        <strain evidence="1">CIRM-BRFM 674</strain>
    </source>
</reference>